<dbReference type="CDD" id="cd22971">
    <property type="entry name" value="DD_RIIAD1"/>
    <property type="match status" value="1"/>
</dbReference>
<gene>
    <name evidence="1" type="ORF">BCR44DRAFT_43784</name>
</gene>
<proteinExistence type="predicted"/>
<name>A0A1Y2HT94_9FUNG</name>
<evidence type="ECO:0000313" key="2">
    <source>
        <dbReference type="Proteomes" id="UP000193411"/>
    </source>
</evidence>
<evidence type="ECO:0008006" key="3">
    <source>
        <dbReference type="Google" id="ProtNLM"/>
    </source>
</evidence>
<comment type="caution">
    <text evidence="1">The sequence shown here is derived from an EMBL/GenBank/DDBJ whole genome shotgun (WGS) entry which is preliminary data.</text>
</comment>
<keyword evidence="2" id="KW-1185">Reference proteome</keyword>
<evidence type="ECO:0000313" key="1">
    <source>
        <dbReference type="EMBL" id="ORZ37836.1"/>
    </source>
</evidence>
<reference evidence="1 2" key="1">
    <citation type="submission" date="2016-07" db="EMBL/GenBank/DDBJ databases">
        <title>Pervasive Adenine N6-methylation of Active Genes in Fungi.</title>
        <authorList>
            <consortium name="DOE Joint Genome Institute"/>
            <person name="Mondo S.J."/>
            <person name="Dannebaum R.O."/>
            <person name="Kuo R.C."/>
            <person name="Labutti K."/>
            <person name="Haridas S."/>
            <person name="Kuo A."/>
            <person name="Salamov A."/>
            <person name="Ahrendt S.R."/>
            <person name="Lipzen A."/>
            <person name="Sullivan W."/>
            <person name="Andreopoulos W.B."/>
            <person name="Clum A."/>
            <person name="Lindquist E."/>
            <person name="Daum C."/>
            <person name="Ramamoorthy G.K."/>
            <person name="Gryganskyi A."/>
            <person name="Culley D."/>
            <person name="Magnuson J.K."/>
            <person name="James T.Y."/>
            <person name="O'Malley M.A."/>
            <person name="Stajich J.E."/>
            <person name="Spatafora J.W."/>
            <person name="Visel A."/>
            <person name="Grigoriev I.V."/>
        </authorList>
    </citation>
    <scope>NUCLEOTIDE SEQUENCE [LARGE SCALE GENOMIC DNA]</scope>
    <source>
        <strain evidence="1 2">PL171</strain>
    </source>
</reference>
<dbReference type="OrthoDB" id="10249338at2759"/>
<dbReference type="InterPro" id="IPR059162">
    <property type="entry name" value="RIIAD1"/>
</dbReference>
<organism evidence="1 2">
    <name type="scientific">Catenaria anguillulae PL171</name>
    <dbReference type="NCBI Taxonomy" id="765915"/>
    <lineage>
        <taxon>Eukaryota</taxon>
        <taxon>Fungi</taxon>
        <taxon>Fungi incertae sedis</taxon>
        <taxon>Blastocladiomycota</taxon>
        <taxon>Blastocladiomycetes</taxon>
        <taxon>Blastocladiales</taxon>
        <taxon>Catenariaceae</taxon>
        <taxon>Catenaria</taxon>
    </lineage>
</organism>
<dbReference type="Proteomes" id="UP000193411">
    <property type="component" value="Unassembled WGS sequence"/>
</dbReference>
<protein>
    <recommendedName>
        <fullName evidence="3">RIIa domain-containing protein</fullName>
    </recommendedName>
</protein>
<sequence>MTGVAHLDASASAADKHCQRTRSFRIDISHNPSQRTNRFQCITRMQTTAHNPKHLTLIKNTMITQSMSPHQAVAEAKSKKPALTVDEIHTMQLENERYLRAHPEVTQMTSYFMKRCLLENPRNLAQFASDVFSDPGLKEKVAMSLPAKQPQ</sequence>
<dbReference type="AlphaFoldDB" id="A0A1Y2HT94"/>
<accession>A0A1Y2HT94</accession>
<dbReference type="EMBL" id="MCFL01000011">
    <property type="protein sequence ID" value="ORZ37836.1"/>
    <property type="molecule type" value="Genomic_DNA"/>
</dbReference>